<dbReference type="Gene3D" id="3.40.50.280">
    <property type="entry name" value="Cobalamin-binding domain"/>
    <property type="match status" value="1"/>
</dbReference>
<evidence type="ECO:0000259" key="1">
    <source>
        <dbReference type="PROSITE" id="PS51332"/>
    </source>
</evidence>
<evidence type="ECO:0000313" key="2">
    <source>
        <dbReference type="EMBL" id="MFB9905714.1"/>
    </source>
</evidence>
<dbReference type="InterPro" id="IPR036594">
    <property type="entry name" value="Meth_synthase_dom"/>
</dbReference>
<name>A0ABV6A1A7_9PSEU</name>
<organism evidence="2 3">
    <name type="scientific">Allokutzneria oryzae</name>
    <dbReference type="NCBI Taxonomy" id="1378989"/>
    <lineage>
        <taxon>Bacteria</taxon>
        <taxon>Bacillati</taxon>
        <taxon>Actinomycetota</taxon>
        <taxon>Actinomycetes</taxon>
        <taxon>Pseudonocardiales</taxon>
        <taxon>Pseudonocardiaceae</taxon>
        <taxon>Allokutzneria</taxon>
    </lineage>
</organism>
<dbReference type="Gene3D" id="1.10.1240.10">
    <property type="entry name" value="Methionine synthase domain"/>
    <property type="match status" value="1"/>
</dbReference>
<keyword evidence="3" id="KW-1185">Reference proteome</keyword>
<dbReference type="RefSeq" id="WP_377853015.1">
    <property type="nucleotide sequence ID" value="NZ_JBHLZU010000014.1"/>
</dbReference>
<dbReference type="PROSITE" id="PS51332">
    <property type="entry name" value="B12_BINDING"/>
    <property type="match status" value="1"/>
</dbReference>
<proteinExistence type="predicted"/>
<dbReference type="Proteomes" id="UP001589693">
    <property type="component" value="Unassembled WGS sequence"/>
</dbReference>
<dbReference type="Pfam" id="PF02310">
    <property type="entry name" value="B12-binding"/>
    <property type="match status" value="1"/>
</dbReference>
<feature type="domain" description="B12-binding" evidence="1">
    <location>
        <begin position="91"/>
        <end position="220"/>
    </location>
</feature>
<evidence type="ECO:0000313" key="3">
    <source>
        <dbReference type="Proteomes" id="UP001589693"/>
    </source>
</evidence>
<dbReference type="InterPro" id="IPR003759">
    <property type="entry name" value="Cbl-bd_cap"/>
</dbReference>
<protein>
    <submittedName>
        <fullName evidence="2">B12-binding domain-containing protein</fullName>
    </submittedName>
</protein>
<comment type="caution">
    <text evidence="2">The sequence shown here is derived from an EMBL/GenBank/DDBJ whole genome shotgun (WGS) entry which is preliminary data.</text>
</comment>
<dbReference type="InterPro" id="IPR036724">
    <property type="entry name" value="Cobalamin-bd_sf"/>
</dbReference>
<accession>A0ABV6A1A7</accession>
<dbReference type="InterPro" id="IPR006158">
    <property type="entry name" value="Cobalamin-bd"/>
</dbReference>
<dbReference type="SUPFAM" id="SSF52242">
    <property type="entry name" value="Cobalamin (vitamin B12)-binding domain"/>
    <property type="match status" value="1"/>
</dbReference>
<reference evidence="2 3" key="1">
    <citation type="submission" date="2024-09" db="EMBL/GenBank/DDBJ databases">
        <authorList>
            <person name="Sun Q."/>
            <person name="Mori K."/>
        </authorList>
    </citation>
    <scope>NUCLEOTIDE SEQUENCE [LARGE SCALE GENOMIC DNA]</scope>
    <source>
        <strain evidence="2 3">TBRC 7907</strain>
    </source>
</reference>
<dbReference type="EMBL" id="JBHLZU010000014">
    <property type="protein sequence ID" value="MFB9905714.1"/>
    <property type="molecule type" value="Genomic_DNA"/>
</dbReference>
<dbReference type="Pfam" id="PF02607">
    <property type="entry name" value="B12-binding_2"/>
    <property type="match status" value="1"/>
</dbReference>
<gene>
    <name evidence="2" type="ORF">ACFFQA_17410</name>
</gene>
<sequence>MTVKADKYVAMYFDALGAIDTVSAERLVTELLESGTGLGWIVSNVILPAQRRVGDAWEAEKWNVAQEHAATSISEQVLAVLGSAQRELSSGKQLVVACVEDELHSLPARATATVLAGEGHRLTYLGASVPAADLRRFVAHVRPEAVLLSCLLTARIPQAARAVNALHGLTHRILVGGTGFGPEGVWATKLGDVTWARDAEQVMEFLDAPLPALSGGKAAPRPRPHELDVDRIGARRDHLIDRGMTVLSPHLRKRPKRDDMFALFVADVLGQLADTLVAAVFVNDPAVFDQFVRWLRRVAYRRGIPSHQIDQVLSRWHKDLEGVPKARCAIGVALEEA</sequence>